<feature type="compositionally biased region" description="Low complexity" evidence="1">
    <location>
        <begin position="349"/>
        <end position="372"/>
    </location>
</feature>
<protein>
    <recommendedName>
        <fullName evidence="3">DUF6777 domain-containing protein</fullName>
    </recommendedName>
</protein>
<feature type="domain" description="DUF6777" evidence="3">
    <location>
        <begin position="172"/>
        <end position="334"/>
    </location>
</feature>
<feature type="transmembrane region" description="Helical" evidence="2">
    <location>
        <begin position="108"/>
        <end position="126"/>
    </location>
</feature>
<feature type="compositionally biased region" description="Polar residues" evidence="1">
    <location>
        <begin position="168"/>
        <end position="183"/>
    </location>
</feature>
<feature type="compositionally biased region" description="Pro residues" evidence="1">
    <location>
        <begin position="373"/>
        <end position="395"/>
    </location>
</feature>
<feature type="region of interest" description="Disordered" evidence="1">
    <location>
        <begin position="143"/>
        <end position="183"/>
    </location>
</feature>
<dbReference type="OrthoDB" id="4655582at2"/>
<feature type="compositionally biased region" description="Pro residues" evidence="1">
    <location>
        <begin position="71"/>
        <end position="95"/>
    </location>
</feature>
<feature type="region of interest" description="Disordered" evidence="1">
    <location>
        <begin position="1"/>
        <end position="99"/>
    </location>
</feature>
<dbReference type="RefSeq" id="WP_120756184.1">
    <property type="nucleotide sequence ID" value="NZ_JBFADQ010000035.1"/>
</dbReference>
<feature type="region of interest" description="Disordered" evidence="1">
    <location>
        <begin position="331"/>
        <end position="413"/>
    </location>
</feature>
<accession>A0A3B0BFQ9</accession>
<dbReference type="Pfam" id="PF20568">
    <property type="entry name" value="DUF6777"/>
    <property type="match status" value="1"/>
</dbReference>
<reference evidence="4 5" key="1">
    <citation type="journal article" date="2015" name="Antonie Van Leeuwenhoek">
        <title>Streptomyces klenkii sp. nov., isolated from deep marine sediment.</title>
        <authorList>
            <person name="Veyisoglu A."/>
            <person name="Sahin N."/>
        </authorList>
    </citation>
    <scope>NUCLEOTIDE SEQUENCE [LARGE SCALE GENOMIC DNA]</scope>
    <source>
        <strain evidence="4 5">KCTC 29202</strain>
    </source>
</reference>
<evidence type="ECO:0000256" key="1">
    <source>
        <dbReference type="SAM" id="MobiDB-lite"/>
    </source>
</evidence>
<proteinExistence type="predicted"/>
<dbReference type="Proteomes" id="UP000270343">
    <property type="component" value="Unassembled WGS sequence"/>
</dbReference>
<evidence type="ECO:0000259" key="3">
    <source>
        <dbReference type="Pfam" id="PF20568"/>
    </source>
</evidence>
<feature type="compositionally biased region" description="Gly residues" evidence="1">
    <location>
        <begin position="19"/>
        <end position="31"/>
    </location>
</feature>
<comment type="caution">
    <text evidence="4">The sequence shown here is derived from an EMBL/GenBank/DDBJ whole genome shotgun (WGS) entry which is preliminary data.</text>
</comment>
<dbReference type="InterPro" id="IPR046704">
    <property type="entry name" value="DUF6777"/>
</dbReference>
<evidence type="ECO:0000313" key="4">
    <source>
        <dbReference type="EMBL" id="RKN71572.1"/>
    </source>
</evidence>
<name>A0A3B0BFQ9_9ACTN</name>
<evidence type="ECO:0000256" key="2">
    <source>
        <dbReference type="SAM" id="Phobius"/>
    </source>
</evidence>
<organism evidence="4 5">
    <name type="scientific">Streptomyces klenkii</name>
    <dbReference type="NCBI Taxonomy" id="1420899"/>
    <lineage>
        <taxon>Bacteria</taxon>
        <taxon>Bacillati</taxon>
        <taxon>Actinomycetota</taxon>
        <taxon>Actinomycetes</taxon>
        <taxon>Kitasatosporales</taxon>
        <taxon>Streptomycetaceae</taxon>
        <taxon>Streptomyces</taxon>
    </lineage>
</organism>
<gene>
    <name evidence="4" type="ORF">D7231_16310</name>
</gene>
<keyword evidence="2" id="KW-1133">Transmembrane helix</keyword>
<keyword evidence="2" id="KW-0472">Membrane</keyword>
<evidence type="ECO:0000313" key="5">
    <source>
        <dbReference type="Proteomes" id="UP000270343"/>
    </source>
</evidence>
<keyword evidence="5" id="KW-1185">Reference proteome</keyword>
<sequence length="413" mass="41398">MSSEPPSEDRPTGPPSGPLSGGGGSGSGRSGPSGPPPEPTRPDWHSTPSGEGAGSGEGATEISGPTGAQPPEEPPSPPGPPAPPSGAHGAPPPAGEPAKSWWRSAPRVALLAGALVAAAALVVFFLRPEGGSEVFLQAASAHGNDPFTASTAKDTGTKEASEPVTPSEGGTRTYQGSTPGLYGGTQNAASCDVERQIRYLNDDQTKSRAFASAAGIQQGEIPGYLRGLTPLQLRSDTRVTNHGYKDGSATTFQSVLQAGTAVLVDNRGLPRVRCACGNPLGPPVAAKGGTKTKGQSWSAYKSSNVVAVTQATTVVYVIVVYDPVTGQWFERPVGTDGGSDRPVPPPSGAIPSGPASQGSEEPSSAEPSKPSSSAPPTPSTAPPSPQKPQKPPTEPGPAYGPQNRGLAGPGGAA</sequence>
<dbReference type="EMBL" id="RBAM01000006">
    <property type="protein sequence ID" value="RKN71572.1"/>
    <property type="molecule type" value="Genomic_DNA"/>
</dbReference>
<keyword evidence="2" id="KW-0812">Transmembrane</keyword>
<dbReference type="AlphaFoldDB" id="A0A3B0BFQ9"/>